<evidence type="ECO:0008006" key="3">
    <source>
        <dbReference type="Google" id="ProtNLM"/>
    </source>
</evidence>
<dbReference type="EMBL" id="FOXH01000013">
    <property type="protein sequence ID" value="SFQ25310.1"/>
    <property type="molecule type" value="Genomic_DNA"/>
</dbReference>
<dbReference type="AlphaFoldDB" id="A0A1I5X084"/>
<dbReference type="InterPro" id="IPR029044">
    <property type="entry name" value="Nucleotide-diphossugar_trans"/>
</dbReference>
<keyword evidence="2" id="KW-1185">Reference proteome</keyword>
<dbReference type="Proteomes" id="UP000199306">
    <property type="component" value="Unassembled WGS sequence"/>
</dbReference>
<dbReference type="RefSeq" id="WP_092018756.1">
    <property type="nucleotide sequence ID" value="NZ_FOXH01000013.1"/>
</dbReference>
<gene>
    <name evidence="1" type="ORF">SAMN04515674_11345</name>
</gene>
<protein>
    <recommendedName>
        <fullName evidence="3">Glycosyl transferase family 2</fullName>
    </recommendedName>
</protein>
<dbReference type="OrthoDB" id="9815923at2"/>
<dbReference type="Gene3D" id="3.90.550.10">
    <property type="entry name" value="Spore Coat Polysaccharide Biosynthesis Protein SpsA, Chain A"/>
    <property type="match status" value="1"/>
</dbReference>
<sequence length="306" mass="36326">MTKATISGFTMVRNATKYYFPIKECILSALPIVDEFVIALGEGDLNDKTREEILSIGSDKIKIIERGLWDEQLYKDGGIFRHETNIAKEHCTGDWCLYLQADELIHEKDYQLIQDAADKYLDRKDVDGFLFNYYHFWGDYDHYMDFYGWYPNEIRIVRNIPEISSYLDAQSFRRTDNTKLRVIDLPAFIYHYGWVRPPKVMVDKKGEQDSIHRGDGDNSLKNSNYSEYGPMKMIPLFKGTHPSVMKTKIQEIFWKDQLDFTSDSFKDRQVHKHEKTKYLILTFIKRNFFKNRKFPLGWKNWNIISE</sequence>
<dbReference type="STRING" id="1079859.SAMN04515674_11345"/>
<evidence type="ECO:0000313" key="1">
    <source>
        <dbReference type="EMBL" id="SFQ25310.1"/>
    </source>
</evidence>
<dbReference type="SUPFAM" id="SSF53448">
    <property type="entry name" value="Nucleotide-diphospho-sugar transferases"/>
    <property type="match status" value="1"/>
</dbReference>
<evidence type="ECO:0000313" key="2">
    <source>
        <dbReference type="Proteomes" id="UP000199306"/>
    </source>
</evidence>
<name>A0A1I5X084_9BACT</name>
<proteinExistence type="predicted"/>
<accession>A0A1I5X084</accession>
<reference evidence="1 2" key="1">
    <citation type="submission" date="2016-10" db="EMBL/GenBank/DDBJ databases">
        <authorList>
            <person name="de Groot N.N."/>
        </authorList>
    </citation>
    <scope>NUCLEOTIDE SEQUENCE [LARGE SCALE GENOMIC DNA]</scope>
    <source>
        <strain evidence="2">E92,LMG 26720,CCM 7988</strain>
    </source>
</reference>
<organism evidence="1 2">
    <name type="scientific">Pseudarcicella hirudinis</name>
    <dbReference type="NCBI Taxonomy" id="1079859"/>
    <lineage>
        <taxon>Bacteria</taxon>
        <taxon>Pseudomonadati</taxon>
        <taxon>Bacteroidota</taxon>
        <taxon>Cytophagia</taxon>
        <taxon>Cytophagales</taxon>
        <taxon>Flectobacillaceae</taxon>
        <taxon>Pseudarcicella</taxon>
    </lineage>
</organism>